<dbReference type="Proteomes" id="UP000008144">
    <property type="component" value="Chromosome 2"/>
</dbReference>
<dbReference type="InterPro" id="IPR019184">
    <property type="entry name" value="Uncharacterised_TM-17"/>
</dbReference>
<dbReference type="InParanoid" id="H2XWL2"/>
<evidence type="ECO:0000256" key="3">
    <source>
        <dbReference type="ARBA" id="ARBA00022692"/>
    </source>
</evidence>
<proteinExistence type="predicted"/>
<feature type="transmembrane region" description="Helical" evidence="7">
    <location>
        <begin position="48"/>
        <end position="68"/>
    </location>
</feature>
<evidence type="ECO:0000313" key="9">
    <source>
        <dbReference type="Proteomes" id="UP000008144"/>
    </source>
</evidence>
<dbReference type="HOGENOM" id="CLU_135948_0_0_1"/>
<dbReference type="PANTHER" id="PTHR13531:SF0">
    <property type="entry name" value="GEO07735P1-RELATED"/>
    <property type="match status" value="1"/>
</dbReference>
<evidence type="ECO:0000256" key="4">
    <source>
        <dbReference type="ARBA" id="ARBA00022989"/>
    </source>
</evidence>
<evidence type="ECO:0000256" key="6">
    <source>
        <dbReference type="ARBA" id="ARBA00023273"/>
    </source>
</evidence>
<feature type="transmembrane region" description="Helical" evidence="7">
    <location>
        <begin position="112"/>
        <end position="137"/>
    </location>
</feature>
<feature type="transmembrane region" description="Helical" evidence="7">
    <location>
        <begin position="20"/>
        <end position="36"/>
    </location>
</feature>
<name>H2XWL2_CIOIN</name>
<keyword evidence="5 7" id="KW-0472">Membrane</keyword>
<reference evidence="8" key="4">
    <citation type="submission" date="2025-09" db="UniProtKB">
        <authorList>
            <consortium name="Ensembl"/>
        </authorList>
    </citation>
    <scope>IDENTIFICATION</scope>
</reference>
<dbReference type="EMBL" id="EAAA01001370">
    <property type="status" value="NOT_ANNOTATED_CDS"/>
    <property type="molecule type" value="Genomic_DNA"/>
</dbReference>
<dbReference type="OMA" id="ITFARAN"/>
<dbReference type="Ensembl" id="ENSCINT00000035227.1">
    <property type="protein sequence ID" value="ENSCINP00000034046.1"/>
    <property type="gene ID" value="ENSCING00000018631.1"/>
</dbReference>
<dbReference type="STRING" id="7719.ENSCINP00000034046"/>
<reference evidence="9" key="1">
    <citation type="journal article" date="2002" name="Science">
        <title>The draft genome of Ciona intestinalis: insights into chordate and vertebrate origins.</title>
        <authorList>
            <person name="Dehal P."/>
            <person name="Satou Y."/>
            <person name="Campbell R.K."/>
            <person name="Chapman J."/>
            <person name="Degnan B."/>
            <person name="De Tomaso A."/>
            <person name="Davidson B."/>
            <person name="Di Gregorio A."/>
            <person name="Gelpke M."/>
            <person name="Goodstein D.M."/>
            <person name="Harafuji N."/>
            <person name="Hastings K.E."/>
            <person name="Ho I."/>
            <person name="Hotta K."/>
            <person name="Huang W."/>
            <person name="Kawashima T."/>
            <person name="Lemaire P."/>
            <person name="Martinez D."/>
            <person name="Meinertzhagen I.A."/>
            <person name="Necula S."/>
            <person name="Nonaka M."/>
            <person name="Putnam N."/>
            <person name="Rash S."/>
            <person name="Saiga H."/>
            <person name="Satake M."/>
            <person name="Terry A."/>
            <person name="Yamada L."/>
            <person name="Wang H.G."/>
            <person name="Awazu S."/>
            <person name="Azumi K."/>
            <person name="Boore J."/>
            <person name="Branno M."/>
            <person name="Chin-Bow S."/>
            <person name="DeSantis R."/>
            <person name="Doyle S."/>
            <person name="Francino P."/>
            <person name="Keys D.N."/>
            <person name="Haga S."/>
            <person name="Hayashi H."/>
            <person name="Hino K."/>
            <person name="Imai K.S."/>
            <person name="Inaba K."/>
            <person name="Kano S."/>
            <person name="Kobayashi K."/>
            <person name="Kobayashi M."/>
            <person name="Lee B.I."/>
            <person name="Makabe K.W."/>
            <person name="Manohar C."/>
            <person name="Matassi G."/>
            <person name="Medina M."/>
            <person name="Mochizuki Y."/>
            <person name="Mount S."/>
            <person name="Morishita T."/>
            <person name="Miura S."/>
            <person name="Nakayama A."/>
            <person name="Nishizaka S."/>
            <person name="Nomoto H."/>
            <person name="Ohta F."/>
            <person name="Oishi K."/>
            <person name="Rigoutsos I."/>
            <person name="Sano M."/>
            <person name="Sasaki A."/>
            <person name="Sasakura Y."/>
            <person name="Shoguchi E."/>
            <person name="Shin-i T."/>
            <person name="Spagnuolo A."/>
            <person name="Stainier D."/>
            <person name="Suzuki M.M."/>
            <person name="Tassy O."/>
            <person name="Takatori N."/>
            <person name="Tokuoka M."/>
            <person name="Yagi K."/>
            <person name="Yoshizaki F."/>
            <person name="Wada S."/>
            <person name="Zhang C."/>
            <person name="Hyatt P.D."/>
            <person name="Larimer F."/>
            <person name="Detter C."/>
            <person name="Doggett N."/>
            <person name="Glavina T."/>
            <person name="Hawkins T."/>
            <person name="Richardson P."/>
            <person name="Lucas S."/>
            <person name="Kohara Y."/>
            <person name="Levine M."/>
            <person name="Satoh N."/>
            <person name="Rokhsar D.S."/>
        </authorList>
    </citation>
    <scope>NUCLEOTIDE SEQUENCE [LARGE SCALE GENOMIC DNA]</scope>
</reference>
<dbReference type="OrthoDB" id="262535at2759"/>
<organism evidence="8 9">
    <name type="scientific">Ciona intestinalis</name>
    <name type="common">Transparent sea squirt</name>
    <name type="synonym">Ascidia intestinalis</name>
    <dbReference type="NCBI Taxonomy" id="7719"/>
    <lineage>
        <taxon>Eukaryota</taxon>
        <taxon>Metazoa</taxon>
        <taxon>Chordata</taxon>
        <taxon>Tunicata</taxon>
        <taxon>Ascidiacea</taxon>
        <taxon>Phlebobranchia</taxon>
        <taxon>Cionidae</taxon>
        <taxon>Ciona</taxon>
    </lineage>
</organism>
<dbReference type="GO" id="GO:0016020">
    <property type="term" value="C:membrane"/>
    <property type="evidence" value="ECO:0007669"/>
    <property type="project" value="UniProtKB-SubCell"/>
</dbReference>
<protein>
    <submittedName>
        <fullName evidence="8">Transmembrane protein 216-like</fullName>
    </submittedName>
</protein>
<evidence type="ECO:0000256" key="7">
    <source>
        <dbReference type="SAM" id="Phobius"/>
    </source>
</evidence>
<dbReference type="KEGG" id="cin:100186699"/>
<feature type="transmembrane region" description="Helical" evidence="7">
    <location>
        <begin position="80"/>
        <end position="100"/>
    </location>
</feature>
<dbReference type="RefSeq" id="XP_002126879.1">
    <property type="nucleotide sequence ID" value="XM_002126843.4"/>
</dbReference>
<evidence type="ECO:0000256" key="2">
    <source>
        <dbReference type="ARBA" id="ARBA00004141"/>
    </source>
</evidence>
<accession>A0A1W2WFT6</accession>
<dbReference type="GeneTree" id="ENSGT00940000153899"/>
<accession>H2XWL2</accession>
<keyword evidence="3 7" id="KW-0812">Transmembrane</keyword>
<gene>
    <name evidence="8" type="primary">LOC100186699</name>
</gene>
<evidence type="ECO:0000313" key="8">
    <source>
        <dbReference type="Ensembl" id="ENSCINP00000034046.1"/>
    </source>
</evidence>
<keyword evidence="4 7" id="KW-1133">Transmembrane helix</keyword>
<evidence type="ECO:0000256" key="5">
    <source>
        <dbReference type="ARBA" id="ARBA00023136"/>
    </source>
</evidence>
<dbReference type="PANTHER" id="PTHR13531">
    <property type="entry name" value="GEO07735P1-RELATED-RELATED"/>
    <property type="match status" value="1"/>
</dbReference>
<dbReference type="GO" id="GO:0035869">
    <property type="term" value="C:ciliary transition zone"/>
    <property type="evidence" value="ECO:0000318"/>
    <property type="project" value="GO_Central"/>
</dbReference>
<comment type="subcellular location">
    <subcellularLocation>
        <location evidence="1">Cell projection</location>
        <location evidence="1">Cilium</location>
    </subcellularLocation>
    <subcellularLocation>
        <location evidence="2">Membrane</location>
        <topology evidence="2">Multi-pass membrane protein</topology>
    </subcellularLocation>
</comment>
<dbReference type="FunCoup" id="H2XWL2">
    <property type="interactions" value="3"/>
</dbReference>
<dbReference type="Pfam" id="PF09799">
    <property type="entry name" value="Transmemb_17"/>
    <property type="match status" value="1"/>
</dbReference>
<evidence type="ECO:0000256" key="1">
    <source>
        <dbReference type="ARBA" id="ARBA00004138"/>
    </source>
</evidence>
<sequence length="139" mass="15237">MPPKGVLSSVSLEIFFNLNAYYLALFMVAEILLVVYKAEVLPYPGNNIALDVVILFLLGIVELIMIFMGSKGNLTEHVMATAISLASLLPSIGLTLYFLLLQTYVLRVDVVLCGVLLALHGLELLFLFIAVCTFSRVPT</sequence>
<keyword evidence="6" id="KW-0966">Cell projection</keyword>
<dbReference type="AlphaFoldDB" id="H2XWL2"/>
<keyword evidence="9" id="KW-1185">Reference proteome</keyword>
<dbReference type="GeneID" id="100186699"/>
<reference evidence="8" key="3">
    <citation type="submission" date="2025-08" db="UniProtKB">
        <authorList>
            <consortium name="Ensembl"/>
        </authorList>
    </citation>
    <scope>IDENTIFICATION</scope>
</reference>
<dbReference type="GO" id="GO:1905515">
    <property type="term" value="P:non-motile cilium assembly"/>
    <property type="evidence" value="ECO:0000318"/>
    <property type="project" value="GO_Central"/>
</dbReference>
<reference evidence="8" key="2">
    <citation type="journal article" date="2008" name="Genome Biol.">
        <title>Improved genome assembly and evidence-based global gene model set for the chordate Ciona intestinalis: new insight into intron and operon populations.</title>
        <authorList>
            <person name="Satou Y."/>
            <person name="Mineta K."/>
            <person name="Ogasawara M."/>
            <person name="Sasakura Y."/>
            <person name="Shoguchi E."/>
            <person name="Ueno K."/>
            <person name="Yamada L."/>
            <person name="Matsumoto J."/>
            <person name="Wasserscheid J."/>
            <person name="Dewar K."/>
            <person name="Wiley G.B."/>
            <person name="Macmil S.L."/>
            <person name="Roe B.A."/>
            <person name="Zeller R.W."/>
            <person name="Hastings K.E."/>
            <person name="Lemaire P."/>
            <person name="Lindquist E."/>
            <person name="Endo T."/>
            <person name="Hotta K."/>
            <person name="Inaba K."/>
        </authorList>
    </citation>
    <scope>NUCLEOTIDE SEQUENCE [LARGE SCALE GENOMIC DNA]</scope>
    <source>
        <strain evidence="8">wild type</strain>
    </source>
</reference>